<evidence type="ECO:0000313" key="16">
    <source>
        <dbReference type="EMBL" id="CAL2106142.1"/>
    </source>
</evidence>
<evidence type="ECO:0000259" key="15">
    <source>
        <dbReference type="Pfam" id="PF07715"/>
    </source>
</evidence>
<dbReference type="InterPro" id="IPR023996">
    <property type="entry name" value="TonB-dep_OMP_SusC/RagA"/>
</dbReference>
<dbReference type="InterPro" id="IPR008969">
    <property type="entry name" value="CarboxyPept-like_regulatory"/>
</dbReference>
<evidence type="ECO:0000256" key="12">
    <source>
        <dbReference type="SAM" id="MobiDB-lite"/>
    </source>
</evidence>
<dbReference type="Pfam" id="PF13715">
    <property type="entry name" value="CarbopepD_reg_2"/>
    <property type="match status" value="1"/>
</dbReference>
<dbReference type="PANTHER" id="PTHR30069">
    <property type="entry name" value="TONB-DEPENDENT OUTER MEMBRANE RECEPTOR"/>
    <property type="match status" value="1"/>
</dbReference>
<keyword evidence="7 10" id="KW-0472">Membrane</keyword>
<organism evidence="16 17">
    <name type="scientific">Tenacibaculum vairaonense</name>
    <dbReference type="NCBI Taxonomy" id="3137860"/>
    <lineage>
        <taxon>Bacteria</taxon>
        <taxon>Pseudomonadati</taxon>
        <taxon>Bacteroidota</taxon>
        <taxon>Flavobacteriia</taxon>
        <taxon>Flavobacteriales</taxon>
        <taxon>Flavobacteriaceae</taxon>
        <taxon>Tenacibaculum</taxon>
    </lineage>
</organism>
<dbReference type="EMBL" id="CAXJRC010000011">
    <property type="protein sequence ID" value="CAL2106142.1"/>
    <property type="molecule type" value="Genomic_DNA"/>
</dbReference>
<dbReference type="Proteomes" id="UP001497602">
    <property type="component" value="Unassembled WGS sequence"/>
</dbReference>
<comment type="similarity">
    <text evidence="10 11">Belongs to the TonB-dependent receptor family.</text>
</comment>
<feature type="region of interest" description="Disordered" evidence="12">
    <location>
        <begin position="982"/>
        <end position="1004"/>
    </location>
</feature>
<evidence type="ECO:0000313" key="17">
    <source>
        <dbReference type="Proteomes" id="UP001497602"/>
    </source>
</evidence>
<comment type="subcellular location">
    <subcellularLocation>
        <location evidence="1 10">Cell outer membrane</location>
        <topology evidence="1 10">Multi-pass membrane protein</topology>
    </subcellularLocation>
</comment>
<keyword evidence="5 13" id="KW-0732">Signal</keyword>
<evidence type="ECO:0000256" key="10">
    <source>
        <dbReference type="PROSITE-ProRule" id="PRU01360"/>
    </source>
</evidence>
<dbReference type="Gene3D" id="2.170.130.10">
    <property type="entry name" value="TonB-dependent receptor, plug domain"/>
    <property type="match status" value="1"/>
</dbReference>
<keyword evidence="2 10" id="KW-0813">Transport</keyword>
<proteinExistence type="inferred from homology"/>
<keyword evidence="4 10" id="KW-0812">Transmembrane</keyword>
<dbReference type="InterPro" id="IPR012910">
    <property type="entry name" value="Plug_dom"/>
</dbReference>
<dbReference type="SUPFAM" id="SSF56935">
    <property type="entry name" value="Porins"/>
    <property type="match status" value="1"/>
</dbReference>
<evidence type="ECO:0000259" key="14">
    <source>
        <dbReference type="Pfam" id="PF00593"/>
    </source>
</evidence>
<name>A0ABM9PKN4_9FLAO</name>
<reference evidence="16 17" key="1">
    <citation type="submission" date="2024-05" db="EMBL/GenBank/DDBJ databases">
        <authorList>
            <person name="Duchaud E."/>
        </authorList>
    </citation>
    <scope>NUCLEOTIDE SEQUENCE [LARGE SCALE GENOMIC DNA]</scope>
    <source>
        <strain evidence="16">Ena-SAMPLE-TAB-13-05-2024-13:56:06:370-140305</strain>
    </source>
</reference>
<dbReference type="NCBIfam" id="TIGR04056">
    <property type="entry name" value="OMP_RagA_SusC"/>
    <property type="match status" value="1"/>
</dbReference>
<dbReference type="RefSeq" id="WP_348737950.1">
    <property type="nucleotide sequence ID" value="NZ_CAXJRC010000011.1"/>
</dbReference>
<evidence type="ECO:0000256" key="7">
    <source>
        <dbReference type="ARBA" id="ARBA00023136"/>
    </source>
</evidence>
<protein>
    <submittedName>
        <fullName evidence="16">TonB-dependent starch-binding outer membrane protein SusC</fullName>
    </submittedName>
</protein>
<keyword evidence="17" id="KW-1185">Reference proteome</keyword>
<evidence type="ECO:0000256" key="6">
    <source>
        <dbReference type="ARBA" id="ARBA00023077"/>
    </source>
</evidence>
<sequence>MNSRYRNVICVFLFFSFLLNINAQQKKIAGTVSDSTGPLPGVNVILKGTMNGTETDFEGNYLINAKQGDVLVFSFVGMKTVEKAVGTQTTINVLLEDDNDMLEEIVVVGYGSVAKKDLTGAISTIGIEQLEDKPVASVTQALQGATSGLQIVSTGGRTGDATQISIRGNGSLSASNNALYVIDGVPQEDMTGISPEDIKSISVLKDAASTAIYGSRASNGVVLIQTKRGSYGKGIQVSLNTSYGIQNIVKRPSLLNSTQYKHISDVARVNYENDIAAGILAGPKDPNSLTPLPTSNYDVDWLSLVLKENAAVKRHQFSISGGGENTRAYLSASLFDQEGVIKEDTYKIARVKLNMEQKMNDYIKFGINSNFAFSEATPIVDDNNSYQPYTKALEARPDVSPYTADGKIAEYTFRNPLYAFERQLTSKWQNLGGTFYFDVKPVESVVWHSAYSGNIRSNRYNRYDAPNTRRGLNGDGVPTGYGYYSTDNNRDYLIENTVTFRDSFFNDKLNVNLLGGHSFQKWEYEDSFVEGEGFPSSDLKWLTSAGEINRGRSYYKAMALESYFTRLQLSWDAKYHLMLSTRYDGSSKFTKDNRWGNFPAVSAGWTVSNEDFFNVSAINSLKIRGSFGYNGNQSGISYASGQNLIGSGENYDQSPGLASTSIFNPNLIWEKAEDFNVGFDMTLFNKIDINFDYYQKETQDLLSRINVPQESGFRTMLANVGKISNKGFEVNVNARIIEKEDFRWSFGGNFSYNKNEVLKVGSETGQYTTGFVSVVKEGNSLGSFFILEAAGIANESYTYKDKDGNDGYTVAAGDMIYVDQNQDGQINDDDKKVFEGGIAPIYGGFNTRIDYKGFDLGISGQYSIGKKVYALFKRDLLNGGAVGAPSYSNNMITEMLDYWTPENPNAANPRPHLASTISSWNTRESTRFLENADYLRISNITLGYSFNFLKDNPKMNFIKSLRIYAQLVNPFTFTSYSGADPETSYVDQTEENSQDRSDGSKIEAGVDLGGIPNIKSFSVGLNVKF</sequence>
<evidence type="ECO:0000256" key="11">
    <source>
        <dbReference type="RuleBase" id="RU003357"/>
    </source>
</evidence>
<evidence type="ECO:0000256" key="4">
    <source>
        <dbReference type="ARBA" id="ARBA00022692"/>
    </source>
</evidence>
<dbReference type="SUPFAM" id="SSF49464">
    <property type="entry name" value="Carboxypeptidase regulatory domain-like"/>
    <property type="match status" value="1"/>
</dbReference>
<feature type="domain" description="TonB-dependent receptor plug" evidence="15">
    <location>
        <begin position="115"/>
        <end position="221"/>
    </location>
</feature>
<feature type="domain" description="TonB-dependent receptor-like beta-barrel" evidence="14">
    <location>
        <begin position="379"/>
        <end position="767"/>
    </location>
</feature>
<dbReference type="Pfam" id="PF00593">
    <property type="entry name" value="TonB_dep_Rec_b-barrel"/>
    <property type="match status" value="1"/>
</dbReference>
<dbReference type="Gene3D" id="2.40.170.20">
    <property type="entry name" value="TonB-dependent receptor, beta-barrel domain"/>
    <property type="match status" value="1"/>
</dbReference>
<evidence type="ECO:0000256" key="5">
    <source>
        <dbReference type="ARBA" id="ARBA00022729"/>
    </source>
</evidence>
<evidence type="ECO:0000256" key="1">
    <source>
        <dbReference type="ARBA" id="ARBA00004571"/>
    </source>
</evidence>
<dbReference type="Pfam" id="PF07715">
    <property type="entry name" value="Plug"/>
    <property type="match status" value="1"/>
</dbReference>
<dbReference type="PROSITE" id="PS52016">
    <property type="entry name" value="TONB_DEPENDENT_REC_3"/>
    <property type="match status" value="1"/>
</dbReference>
<dbReference type="InterPro" id="IPR000531">
    <property type="entry name" value="Beta-barrel_TonB"/>
</dbReference>
<dbReference type="InterPro" id="IPR039426">
    <property type="entry name" value="TonB-dep_rcpt-like"/>
</dbReference>
<feature type="chain" id="PRO_5045237311" evidence="13">
    <location>
        <begin position="24"/>
        <end position="1025"/>
    </location>
</feature>
<keyword evidence="9 10" id="KW-0998">Cell outer membrane</keyword>
<keyword evidence="6 11" id="KW-0798">TonB box</keyword>
<dbReference type="InterPro" id="IPR036942">
    <property type="entry name" value="Beta-barrel_TonB_sf"/>
</dbReference>
<evidence type="ECO:0000256" key="3">
    <source>
        <dbReference type="ARBA" id="ARBA00022452"/>
    </source>
</evidence>
<dbReference type="PANTHER" id="PTHR30069:SF29">
    <property type="entry name" value="HEMOGLOBIN AND HEMOGLOBIN-HAPTOGLOBIN-BINDING PROTEIN 1-RELATED"/>
    <property type="match status" value="1"/>
</dbReference>
<evidence type="ECO:0000256" key="9">
    <source>
        <dbReference type="ARBA" id="ARBA00023237"/>
    </source>
</evidence>
<evidence type="ECO:0000256" key="2">
    <source>
        <dbReference type="ARBA" id="ARBA00022448"/>
    </source>
</evidence>
<gene>
    <name evidence="16" type="ORF">T190115A13A_10298</name>
</gene>
<keyword evidence="8" id="KW-0675">Receptor</keyword>
<accession>A0ABM9PKN4</accession>
<dbReference type="InterPro" id="IPR023997">
    <property type="entry name" value="TonB-dep_OMP_SusC/RagA_CS"/>
</dbReference>
<feature type="signal peptide" evidence="13">
    <location>
        <begin position="1"/>
        <end position="23"/>
    </location>
</feature>
<evidence type="ECO:0000256" key="8">
    <source>
        <dbReference type="ARBA" id="ARBA00023170"/>
    </source>
</evidence>
<dbReference type="InterPro" id="IPR037066">
    <property type="entry name" value="Plug_dom_sf"/>
</dbReference>
<comment type="caution">
    <text evidence="16">The sequence shown here is derived from an EMBL/GenBank/DDBJ whole genome shotgun (WGS) entry which is preliminary data.</text>
</comment>
<evidence type="ECO:0000256" key="13">
    <source>
        <dbReference type="SAM" id="SignalP"/>
    </source>
</evidence>
<keyword evidence="3 10" id="KW-1134">Transmembrane beta strand</keyword>
<dbReference type="NCBIfam" id="TIGR04057">
    <property type="entry name" value="SusC_RagA_signa"/>
    <property type="match status" value="1"/>
</dbReference>